<name>A0A7V8LT23_9MYCO</name>
<evidence type="ECO:0000313" key="1">
    <source>
        <dbReference type="EMBL" id="KPG17680.1"/>
    </source>
</evidence>
<keyword evidence="4" id="KW-1185">Reference proteome</keyword>
<reference evidence="3 4" key="1">
    <citation type="submission" date="2015-09" db="EMBL/GenBank/DDBJ databases">
        <title>Genome Sequences of Mycobacterium immunogenum Isolates, Recuperated from a Chloraminated Drinking Water Distribution System Simulator Subjected to Episodes of Nitrification.</title>
        <authorList>
            <person name="Gomez-Alvarez V."/>
            <person name="Revetta R.P."/>
        </authorList>
    </citation>
    <scope>NUCLEOTIDE SEQUENCE [LARGE SCALE GENOMIC DNA]</scope>
    <source>
        <strain evidence="1 3">H008</strain>
        <strain evidence="2 4">H076</strain>
    </source>
</reference>
<organism evidence="1 3">
    <name type="scientific">Mycobacteroides immunogenum</name>
    <dbReference type="NCBI Taxonomy" id="83262"/>
    <lineage>
        <taxon>Bacteria</taxon>
        <taxon>Bacillati</taxon>
        <taxon>Actinomycetota</taxon>
        <taxon>Actinomycetes</taxon>
        <taxon>Mycobacteriales</taxon>
        <taxon>Mycobacteriaceae</taxon>
        <taxon>Mycobacteroides</taxon>
    </lineage>
</organism>
<proteinExistence type="predicted"/>
<accession>A0A7V8LT23</accession>
<dbReference type="EMBL" id="LJFO01000001">
    <property type="protein sequence ID" value="KPG17680.1"/>
    <property type="molecule type" value="Genomic_DNA"/>
</dbReference>
<comment type="caution">
    <text evidence="1">The sequence shown here is derived from an EMBL/GenBank/DDBJ whole genome shotgun (WGS) entry which is preliminary data.</text>
</comment>
<evidence type="ECO:0000313" key="2">
    <source>
        <dbReference type="EMBL" id="KPG37626.1"/>
    </source>
</evidence>
<evidence type="ECO:0000313" key="4">
    <source>
        <dbReference type="Proteomes" id="UP000037962"/>
    </source>
</evidence>
<evidence type="ECO:0000313" key="3">
    <source>
        <dbReference type="Proteomes" id="UP000037843"/>
    </source>
</evidence>
<dbReference type="Proteomes" id="UP000037962">
    <property type="component" value="Unassembled WGS sequence"/>
</dbReference>
<sequence>MDDGDGVVVGYGDAAFAGMFDSDAEVTHPAGVAEAHRSMIFSCTASGVARSPGARFDGIEAVGAVAGEQAVELAA</sequence>
<protein>
    <submittedName>
        <fullName evidence="1">Uncharacterized protein</fullName>
    </submittedName>
</protein>
<dbReference type="Proteomes" id="UP000037843">
    <property type="component" value="Unassembled WGS sequence"/>
</dbReference>
<gene>
    <name evidence="1" type="ORF">AN908_00400</name>
    <name evidence="2" type="ORF">AN912_01175</name>
</gene>
<dbReference type="EMBL" id="LJFS01000001">
    <property type="protein sequence ID" value="KPG37626.1"/>
    <property type="molecule type" value="Genomic_DNA"/>
</dbReference>
<dbReference type="AlphaFoldDB" id="A0A7V8LT23"/>